<evidence type="ECO:0000256" key="1">
    <source>
        <dbReference type="SAM" id="MobiDB-lite"/>
    </source>
</evidence>
<evidence type="ECO:0000259" key="2">
    <source>
        <dbReference type="Pfam" id="PF13358"/>
    </source>
</evidence>
<dbReference type="EMBL" id="CATQJL010000112">
    <property type="protein sequence ID" value="CAJ0595025.1"/>
    <property type="molecule type" value="Genomic_DNA"/>
</dbReference>
<dbReference type="Gene3D" id="3.30.420.10">
    <property type="entry name" value="Ribonuclease H-like superfamily/Ribonuclease H"/>
    <property type="match status" value="1"/>
</dbReference>
<evidence type="ECO:0000313" key="3">
    <source>
        <dbReference type="EMBL" id="CAJ0595025.1"/>
    </source>
</evidence>
<dbReference type="InterPro" id="IPR036397">
    <property type="entry name" value="RNaseH_sf"/>
</dbReference>
<dbReference type="Pfam" id="PF13358">
    <property type="entry name" value="DDE_3"/>
    <property type="match status" value="1"/>
</dbReference>
<keyword evidence="4" id="KW-1185">Reference proteome</keyword>
<gene>
    <name evidence="3" type="ORF">CYNAS_LOCUS7008</name>
</gene>
<dbReference type="GO" id="GO:0003676">
    <property type="term" value="F:nucleic acid binding"/>
    <property type="evidence" value="ECO:0007669"/>
    <property type="project" value="InterPro"/>
</dbReference>
<feature type="region of interest" description="Disordered" evidence="1">
    <location>
        <begin position="362"/>
        <end position="386"/>
    </location>
</feature>
<comment type="caution">
    <text evidence="3">The sequence shown here is derived from an EMBL/GenBank/DDBJ whole genome shotgun (WGS) entry which is preliminary data.</text>
</comment>
<feature type="domain" description="Tc1-like transposase DDE" evidence="2">
    <location>
        <begin position="179"/>
        <end position="319"/>
    </location>
</feature>
<sequence length="386" mass="44019">MRKAALRRHGAEWGEVVKQAIHAKLRNEDNVTIADLHAELSSAHENFVLSQTTLYRLVKGLGFSFTKNTGLKFIFERADLVAKRHAFLSEMAAARHRNEYLIYMDETWVFSGMANKKGWNDKTIPQFAPRSLFQRYSYGRTVCKNKGKRAIVIAAMAEDGIVDKSVRVVVSGTRNLESDYHADMNHTLFEKWLVDSLPHMVRRAGRRTVTLVMDNAPYHCRQLEKLPRSSSTKGQIKDFLTSKGIELPDDATKEDLVNELRCYIDFRGGVTALRSYATEQICNDHGVNLIRLPPFHCMFNPIELCWSQLKAFLNKMGRTTDKIEVVRERTSTWLASVTRTEASAWFRDAQAKETEARQKELLDMEEDGSSTGGESDLEETLSEFSL</sequence>
<name>A0AA36M135_CYLNA</name>
<reference evidence="3" key="1">
    <citation type="submission" date="2023-07" db="EMBL/GenBank/DDBJ databases">
        <authorList>
            <consortium name="CYATHOMIX"/>
        </authorList>
    </citation>
    <scope>NUCLEOTIDE SEQUENCE</scope>
    <source>
        <strain evidence="3">N/A</strain>
    </source>
</reference>
<dbReference type="InterPro" id="IPR038717">
    <property type="entry name" value="Tc1-like_DDE_dom"/>
</dbReference>
<evidence type="ECO:0000313" key="4">
    <source>
        <dbReference type="Proteomes" id="UP001176961"/>
    </source>
</evidence>
<proteinExistence type="predicted"/>
<dbReference type="PANTHER" id="PTHR33939:SF1">
    <property type="entry name" value="DUF4371 DOMAIN-CONTAINING PROTEIN"/>
    <property type="match status" value="1"/>
</dbReference>
<dbReference type="PANTHER" id="PTHR33939">
    <property type="entry name" value="PROTEIN CBG22215"/>
    <property type="match status" value="1"/>
</dbReference>
<accession>A0AA36M135</accession>
<feature type="compositionally biased region" description="Acidic residues" evidence="1">
    <location>
        <begin position="375"/>
        <end position="386"/>
    </location>
</feature>
<dbReference type="AlphaFoldDB" id="A0AA36M135"/>
<organism evidence="3 4">
    <name type="scientific">Cylicocyclus nassatus</name>
    <name type="common">Nematode worm</name>
    <dbReference type="NCBI Taxonomy" id="53992"/>
    <lineage>
        <taxon>Eukaryota</taxon>
        <taxon>Metazoa</taxon>
        <taxon>Ecdysozoa</taxon>
        <taxon>Nematoda</taxon>
        <taxon>Chromadorea</taxon>
        <taxon>Rhabditida</taxon>
        <taxon>Rhabditina</taxon>
        <taxon>Rhabditomorpha</taxon>
        <taxon>Strongyloidea</taxon>
        <taxon>Strongylidae</taxon>
        <taxon>Cylicocyclus</taxon>
    </lineage>
</organism>
<protein>
    <recommendedName>
        <fullName evidence="2">Tc1-like transposase DDE domain-containing protein</fullName>
    </recommendedName>
</protein>
<dbReference type="Proteomes" id="UP001176961">
    <property type="component" value="Unassembled WGS sequence"/>
</dbReference>